<comment type="caution">
    <text evidence="2">The sequence shown here is derived from an EMBL/GenBank/DDBJ whole genome shotgun (WGS) entry which is preliminary data.</text>
</comment>
<name>A0ABD2BXY6_VESSQ</name>
<sequence length="375" mass="43061">MGEIAVDGTQWIKLKADGSAGRTPVRMICKDIAGPTDYAKRNIMLDCVTSAFKLIIDRHIMEHIKDCTETEAHQVLKKDWTITVAELQILYARDAYEAKSLKASYLSKTCYKPYENISIDEQLFPTKAPCGFRQYMPNKPHKFGIKFWLTVDVQTKYILNDFPYKGEDETRCSKSLDDILLAKKLFANKTTLVGTNRSNKIKLPVKEKKDKITLFSLYLYKSENCTLIVYKSKPNKKVLLLSTKHTGVQVEDNYKGVPETITFYNKTKFGVDIDDQMTCKYSVKAESFRWPLQIFFNILNLAAINTWILYIECIGSKISRKELIFYLAKELDGKDKENICQISDASFLSPSTLKVRKSCQVGHSKKDRNNNCCIY</sequence>
<proteinExistence type="predicted"/>
<evidence type="ECO:0000259" key="1">
    <source>
        <dbReference type="Pfam" id="PF13843"/>
    </source>
</evidence>
<accession>A0ABD2BXY6</accession>
<protein>
    <submittedName>
        <fullName evidence="2">PiggyBac transposable element-derived protein 4-like</fullName>
    </submittedName>
</protein>
<reference evidence="2 3" key="1">
    <citation type="journal article" date="2024" name="Ann. Entomol. Soc. Am.">
        <title>Genomic analyses of the southern and eastern yellowjacket wasps (Hymenoptera: Vespidae) reveal evolutionary signatures of social life.</title>
        <authorList>
            <person name="Catto M.A."/>
            <person name="Caine P.B."/>
            <person name="Orr S.E."/>
            <person name="Hunt B.G."/>
            <person name="Goodisman M.A.D."/>
        </authorList>
    </citation>
    <scope>NUCLEOTIDE SEQUENCE [LARGE SCALE GENOMIC DNA]</scope>
    <source>
        <strain evidence="2">233</strain>
        <tissue evidence="2">Head and thorax</tissue>
    </source>
</reference>
<dbReference type="AlphaFoldDB" id="A0ABD2BXY6"/>
<organism evidence="2 3">
    <name type="scientific">Vespula squamosa</name>
    <name type="common">Southern yellow jacket</name>
    <name type="synonym">Wasp</name>
    <dbReference type="NCBI Taxonomy" id="30214"/>
    <lineage>
        <taxon>Eukaryota</taxon>
        <taxon>Metazoa</taxon>
        <taxon>Ecdysozoa</taxon>
        <taxon>Arthropoda</taxon>
        <taxon>Hexapoda</taxon>
        <taxon>Insecta</taxon>
        <taxon>Pterygota</taxon>
        <taxon>Neoptera</taxon>
        <taxon>Endopterygota</taxon>
        <taxon>Hymenoptera</taxon>
        <taxon>Apocrita</taxon>
        <taxon>Aculeata</taxon>
        <taxon>Vespoidea</taxon>
        <taxon>Vespidae</taxon>
        <taxon>Vespinae</taxon>
        <taxon>Vespula</taxon>
    </lineage>
</organism>
<gene>
    <name evidence="2" type="ORF">V1478_001696</name>
</gene>
<dbReference type="InterPro" id="IPR029526">
    <property type="entry name" value="PGBD"/>
</dbReference>
<dbReference type="PANTHER" id="PTHR46599:SF6">
    <property type="entry name" value="DUAL SPECIFICITY PHOSPHATASE 26"/>
    <property type="match status" value="1"/>
</dbReference>
<evidence type="ECO:0000313" key="3">
    <source>
        <dbReference type="Proteomes" id="UP001607302"/>
    </source>
</evidence>
<evidence type="ECO:0000313" key="2">
    <source>
        <dbReference type="EMBL" id="KAL2737610.1"/>
    </source>
</evidence>
<dbReference type="EMBL" id="JAUDFV010000027">
    <property type="protein sequence ID" value="KAL2737610.1"/>
    <property type="molecule type" value="Genomic_DNA"/>
</dbReference>
<dbReference type="Proteomes" id="UP001607302">
    <property type="component" value="Unassembled WGS sequence"/>
</dbReference>
<keyword evidence="3" id="KW-1185">Reference proteome</keyword>
<dbReference type="Pfam" id="PF13843">
    <property type="entry name" value="DDE_Tnp_1_7"/>
    <property type="match status" value="2"/>
</dbReference>
<dbReference type="PANTHER" id="PTHR46599">
    <property type="entry name" value="PIGGYBAC TRANSPOSABLE ELEMENT-DERIVED PROTEIN 4"/>
    <property type="match status" value="1"/>
</dbReference>
<feature type="domain" description="PiggyBac transposable element-derived protein" evidence="1">
    <location>
        <begin position="180"/>
        <end position="307"/>
    </location>
</feature>
<feature type="domain" description="PiggyBac transposable element-derived protein" evidence="1">
    <location>
        <begin position="108"/>
        <end position="170"/>
    </location>
</feature>